<dbReference type="Proteomes" id="UP000596929">
    <property type="component" value="Unassembled WGS sequence"/>
</dbReference>
<gene>
    <name evidence="1" type="ORF">H8S20_16785</name>
</gene>
<evidence type="ECO:0008006" key="3">
    <source>
        <dbReference type="Google" id="ProtNLM"/>
    </source>
</evidence>
<reference evidence="1 2" key="1">
    <citation type="submission" date="2020-08" db="EMBL/GenBank/DDBJ databases">
        <title>Genome public.</title>
        <authorList>
            <person name="Liu C."/>
            <person name="Sun Q."/>
        </authorList>
    </citation>
    <scope>NUCLEOTIDE SEQUENCE [LARGE SCALE GENOMIC DNA]</scope>
    <source>
        <strain evidence="1 2">NSJ-6</strain>
    </source>
</reference>
<proteinExistence type="predicted"/>
<evidence type="ECO:0000313" key="2">
    <source>
        <dbReference type="Proteomes" id="UP000596929"/>
    </source>
</evidence>
<keyword evidence="2" id="KW-1185">Reference proteome</keyword>
<comment type="caution">
    <text evidence="1">The sequence shown here is derived from an EMBL/GenBank/DDBJ whole genome shotgun (WGS) entry which is preliminary data.</text>
</comment>
<evidence type="ECO:0000313" key="1">
    <source>
        <dbReference type="EMBL" id="MBC5630514.1"/>
    </source>
</evidence>
<name>A0ABR7DGJ3_9CLOT</name>
<dbReference type="RefSeq" id="WP_186860811.1">
    <property type="nucleotide sequence ID" value="NZ_JACOOO010000040.1"/>
</dbReference>
<accession>A0ABR7DGJ3</accession>
<dbReference type="EMBL" id="JACOOO010000040">
    <property type="protein sequence ID" value="MBC5630514.1"/>
    <property type="molecule type" value="Genomic_DNA"/>
</dbReference>
<sequence length="93" mass="10786">MGKRLSSSNGAGKKVIDNWNLFTFNLKEKDETLYIFDVKFDGTEGICTIRLNDMNEIERVGLNMKNFKKSLLEYNDPSLISLAERIMYELKTK</sequence>
<organism evidence="1 2">
    <name type="scientific">Clostridium hominis</name>
    <dbReference type="NCBI Taxonomy" id="2763036"/>
    <lineage>
        <taxon>Bacteria</taxon>
        <taxon>Bacillati</taxon>
        <taxon>Bacillota</taxon>
        <taxon>Clostridia</taxon>
        <taxon>Eubacteriales</taxon>
        <taxon>Clostridiaceae</taxon>
        <taxon>Clostridium</taxon>
    </lineage>
</organism>
<protein>
    <recommendedName>
        <fullName evidence="3">DUF3055 domain-containing protein</fullName>
    </recommendedName>
</protein>